<proteinExistence type="predicted"/>
<dbReference type="AlphaFoldDB" id="A0A0K8MGK8"/>
<evidence type="ECO:0000256" key="1">
    <source>
        <dbReference type="SAM" id="MobiDB-lite"/>
    </source>
</evidence>
<organism evidence="4 5">
    <name type="scientific">Fructobacillus ficulneus</name>
    <dbReference type="NCBI Taxonomy" id="157463"/>
    <lineage>
        <taxon>Bacteria</taxon>
        <taxon>Bacillati</taxon>
        <taxon>Bacillota</taxon>
        <taxon>Bacilli</taxon>
        <taxon>Lactobacillales</taxon>
        <taxon>Lactobacillaceae</taxon>
        <taxon>Fructobacillus</taxon>
    </lineage>
</organism>
<feature type="chain" id="PRO_5038871719" description="DUF1541 domain-containing protein" evidence="2">
    <location>
        <begin position="28"/>
        <end position="217"/>
    </location>
</feature>
<feature type="signal peptide" evidence="2">
    <location>
        <begin position="1"/>
        <end position="27"/>
    </location>
</feature>
<dbReference type="OrthoDB" id="1701949at2"/>
<reference evidence="4 5" key="1">
    <citation type="journal article" date="2015" name="BMC Genomics">
        <title>Comparative genomics of Fructobacillus spp. and Leuconostoc spp. reveals niche-specific evolution of Fructobacillus spp.</title>
        <authorList>
            <person name="Endo A."/>
            <person name="Tanizawa Y."/>
            <person name="Tanaka N."/>
            <person name="Maeno S."/>
            <person name="Kumar H."/>
            <person name="Shiwa Y."/>
            <person name="Okada S."/>
            <person name="Yoshikawa H."/>
            <person name="Dicks L."/>
            <person name="Nakagawa J."/>
            <person name="Arita M."/>
        </authorList>
    </citation>
    <scope>NUCLEOTIDE SEQUENCE [LARGE SCALE GENOMIC DNA]</scope>
    <source>
        <strain evidence="4 5">JCM 12225</strain>
    </source>
</reference>
<evidence type="ECO:0000256" key="2">
    <source>
        <dbReference type="SAM" id="SignalP"/>
    </source>
</evidence>
<evidence type="ECO:0000259" key="3">
    <source>
        <dbReference type="Pfam" id="PF07563"/>
    </source>
</evidence>
<feature type="region of interest" description="Disordered" evidence="1">
    <location>
        <begin position="28"/>
        <end position="72"/>
    </location>
</feature>
<dbReference type="STRING" id="157463.GCA_001047075_00612"/>
<protein>
    <recommendedName>
        <fullName evidence="3">DUF1541 domain-containing protein</fullName>
    </recommendedName>
</protein>
<evidence type="ECO:0000313" key="4">
    <source>
        <dbReference type="EMBL" id="GAO99691.1"/>
    </source>
</evidence>
<sequence length="217" mass="23135">MSKKNMWTAIVAVVAVAVVAGASFGLAGHAHSHSTKSSDKSSMSMKMSSSMDMSSSMNMSSSSSMNMSSSSSMDMAMMEADTSLPSDLPTAKNPKFKVGSKITLEATHMANMKGAKGTVAAVYDAKLYEVDYQPTTGGQKVTGHKWLTKDDFSDMMDHKQGDMVTLTGDHMPGMKGAMATVTKVEDGPAYAVNFEPTNGGKMVMNHKYLITSEIKAR</sequence>
<gene>
    <name evidence="4" type="ORF">FFIC_231780</name>
</gene>
<feature type="domain" description="DUF1541" evidence="3">
    <location>
        <begin position="98"/>
        <end position="148"/>
    </location>
</feature>
<evidence type="ECO:0000313" key="5">
    <source>
        <dbReference type="Proteomes" id="UP000253891"/>
    </source>
</evidence>
<dbReference type="RefSeq" id="WP_061993093.1">
    <property type="nucleotide sequence ID" value="NZ_DF968000.1"/>
</dbReference>
<keyword evidence="5" id="KW-1185">Reference proteome</keyword>
<dbReference type="Gene3D" id="2.30.30.1210">
    <property type="entry name" value="Domain of unknown function DUF1541"/>
    <property type="match status" value="1"/>
</dbReference>
<name>A0A0K8MGK8_9LACO</name>
<keyword evidence="2" id="KW-0732">Signal</keyword>
<feature type="domain" description="DUF1541" evidence="3">
    <location>
        <begin position="160"/>
        <end position="210"/>
    </location>
</feature>
<dbReference type="Pfam" id="PF07563">
    <property type="entry name" value="DUF1541"/>
    <property type="match status" value="2"/>
</dbReference>
<accession>A0A0K8MGK8</accession>
<dbReference type="InterPro" id="IPR011438">
    <property type="entry name" value="DUF1541"/>
</dbReference>
<dbReference type="EMBL" id="DF968000">
    <property type="protein sequence ID" value="GAO99691.1"/>
    <property type="molecule type" value="Genomic_DNA"/>
</dbReference>
<dbReference type="Proteomes" id="UP000253891">
    <property type="component" value="Unassembled WGS sequence"/>
</dbReference>
<feature type="compositionally biased region" description="Low complexity" evidence="1">
    <location>
        <begin position="40"/>
        <end position="72"/>
    </location>
</feature>